<dbReference type="EMBL" id="CM047903">
    <property type="protein sequence ID" value="KAJ0092799.1"/>
    <property type="molecule type" value="Genomic_DNA"/>
</dbReference>
<protein>
    <submittedName>
        <fullName evidence="1">Uncharacterized protein</fullName>
    </submittedName>
</protein>
<evidence type="ECO:0000313" key="2">
    <source>
        <dbReference type="Proteomes" id="UP001164250"/>
    </source>
</evidence>
<accession>A0ACC1B1J6</accession>
<reference evidence="2" key="1">
    <citation type="journal article" date="2023" name="G3 (Bethesda)">
        <title>Genome assembly and association tests identify interacting loci associated with vigor, precocity, and sex in interspecific pistachio rootstocks.</title>
        <authorList>
            <person name="Palmer W."/>
            <person name="Jacygrad E."/>
            <person name="Sagayaradj S."/>
            <person name="Cavanaugh K."/>
            <person name="Han R."/>
            <person name="Bertier L."/>
            <person name="Beede B."/>
            <person name="Kafkas S."/>
            <person name="Golino D."/>
            <person name="Preece J."/>
            <person name="Michelmore R."/>
        </authorList>
    </citation>
    <scope>NUCLEOTIDE SEQUENCE [LARGE SCALE GENOMIC DNA]</scope>
</reference>
<gene>
    <name evidence="1" type="ORF">Patl1_26282</name>
</gene>
<proteinExistence type="predicted"/>
<evidence type="ECO:0000313" key="1">
    <source>
        <dbReference type="EMBL" id="KAJ0092799.1"/>
    </source>
</evidence>
<name>A0ACC1B1J6_9ROSI</name>
<keyword evidence="2" id="KW-1185">Reference proteome</keyword>
<organism evidence="1 2">
    <name type="scientific">Pistacia atlantica</name>
    <dbReference type="NCBI Taxonomy" id="434234"/>
    <lineage>
        <taxon>Eukaryota</taxon>
        <taxon>Viridiplantae</taxon>
        <taxon>Streptophyta</taxon>
        <taxon>Embryophyta</taxon>
        <taxon>Tracheophyta</taxon>
        <taxon>Spermatophyta</taxon>
        <taxon>Magnoliopsida</taxon>
        <taxon>eudicotyledons</taxon>
        <taxon>Gunneridae</taxon>
        <taxon>Pentapetalae</taxon>
        <taxon>rosids</taxon>
        <taxon>malvids</taxon>
        <taxon>Sapindales</taxon>
        <taxon>Anacardiaceae</taxon>
        <taxon>Pistacia</taxon>
    </lineage>
</organism>
<comment type="caution">
    <text evidence="1">The sequence shown here is derived from an EMBL/GenBank/DDBJ whole genome shotgun (WGS) entry which is preliminary data.</text>
</comment>
<dbReference type="Proteomes" id="UP001164250">
    <property type="component" value="Chromosome 7"/>
</dbReference>
<sequence length="830" mass="92370">MADDKHSAFKPITTQFQQKTPSMQQLEEREQFASLSSVASQDSVQSSDDTSSAPRQEDSSTMAAACSCFKKAACSCVKGECESHIDFTEEKQELGQELLGSVYEEVTACDLVSGFSGWEEKGIVCEKKVKAFGVEVEETENSEVGCLADFEKTLKDSVKREVGCSGIQECGEVNEKKESEVGGEMVSEFSGCEGNGVVCDRKVQAFGLEVEESENSEVGCVATFEKTSKDFVKLEVSCSAVQECDNFNEEESEVKVETSSVVEGDNEDRKEMKSEALLEAKKKQLLAELEVSGLASQEVHKLVQNNGVKIDGARVSDVSVRPSLRIEVIDDTALIETVRVPKMIERNGKKGETEQEVDGKKVRRSRRKAKDAKKASEMSEKIKNLTDYGVGQDGGLKDGKQEKIMYSRKEMEALSSKHQKHILLNFDPRQNFSRKPETHEILDYDDSVELNDLMVLLLQGEEGTISISLCVEEWPRAICKVLYFRISQLLLNFLLLSGEEYSQNVDNESEHMDGYEVNVDILNPGYSASTEGEGSYMVKQGECSEEYDSDEDYSSIQRPAFLVEGEPDFDSGPPGDGLEYLRRVRWEAAHIPRVKVAKRDQSKPSKEQSVYMPQIPDIPRCPEHLMPLKEWEDSFLADFSKLRQVLSGIENPSSQLAGKLQDVVIFHKDNESCQLPDSTIAKTDELHSCQPFDSFSHKIAADQPSLLNTEDDEISPCHPNPKTSPIDDSTNHPTLSAILKMDSVARVSMLRKRITSIETFSTLSRNDCVWLFSLCATVDTPLDADTSAAFRSLLRKCARLRAGKSELDDEVVMLNILATIAGRYFGQAED</sequence>